<gene>
    <name evidence="13" type="ORF">SNE40_019194</name>
</gene>
<keyword evidence="11" id="KW-0496">Mitochondrion</keyword>
<feature type="domain" description="PLD phosphodiesterase" evidence="12">
    <location>
        <begin position="189"/>
        <end position="215"/>
    </location>
</feature>
<evidence type="ECO:0000313" key="13">
    <source>
        <dbReference type="EMBL" id="KAK6170908.1"/>
    </source>
</evidence>
<comment type="function">
    <text evidence="1 11">Functions in the biosynthesis of the anionic phospholipids phosphatidylglycerol and cardiolipin.</text>
</comment>
<evidence type="ECO:0000256" key="11">
    <source>
        <dbReference type="RuleBase" id="RU365024"/>
    </source>
</evidence>
<evidence type="ECO:0000256" key="7">
    <source>
        <dbReference type="ARBA" id="ARBA00023098"/>
    </source>
</evidence>
<sequence length="549" mass="63449">MVDMLMIRLLRKSFPRQTRVAFWSSGPRNTVNKAPLQGRKISEITATHTNYDCFSWLNKFGPCYPVHGDKVLVLTEPTQYFEVLKLKIKKAKKRVILASLYLGTGTLEDELVDCLQDACANAAKEDNSNFKVRVLIDYTRGSRGKDKSSRTMLQPLLCEYGGNVQIALYHTPDLRGLLKKIVPERFNETIGLTHIKAYICDDSVMISGANLSDNYFVNRQDRYILFNECGDLADFFDKMIQTVSKFSFQLKPDNSVTLHPDWSLHPFKDNGVMFKREAKEQILKILENQKLPADDTSFSPARIFKRHNKQRKYISLPRHSSYTKNGNTINTNKTPDKPHDTWVYPLIQMGPFGIIFDEYATLSLLREAAVGDEILLASGYFNLTDHYLRVILQQSFARYKILMASPEVNGFYGAKGIAGSIPAAYIHIAKQFYKQLKKYGQTQRIQMCEYYRQDWTFHVKGLWYYLPNQALPSLTLVGSPNFGYRSVYRDLECQTAIVTDNTKLQEQLRQEHVRLYQSSNPVKEDLWKRRDRHVPTWVKLVTSVIKNFF</sequence>
<evidence type="ECO:0000256" key="3">
    <source>
        <dbReference type="ARBA" id="ARBA00010682"/>
    </source>
</evidence>
<name>A0AAN8P9U0_PATCE</name>
<comment type="similarity">
    <text evidence="3 11">Belongs to the CDP-alcohol phosphatidyltransferase class-II family.</text>
</comment>
<dbReference type="Proteomes" id="UP001347796">
    <property type="component" value="Unassembled WGS sequence"/>
</dbReference>
<keyword evidence="8 11" id="KW-0594">Phospholipid biosynthesis</keyword>
<dbReference type="SUPFAM" id="SSF56024">
    <property type="entry name" value="Phospholipase D/nuclease"/>
    <property type="match status" value="1"/>
</dbReference>
<dbReference type="GO" id="GO:0008444">
    <property type="term" value="F:CDP-diacylglycerol-glycerol-3-phosphate 3-phosphatidyltransferase activity"/>
    <property type="evidence" value="ECO:0007669"/>
    <property type="project" value="UniProtKB-EC"/>
</dbReference>
<evidence type="ECO:0000256" key="4">
    <source>
        <dbReference type="ARBA" id="ARBA00022516"/>
    </source>
</evidence>
<evidence type="ECO:0000256" key="2">
    <source>
        <dbReference type="ARBA" id="ARBA00005042"/>
    </source>
</evidence>
<dbReference type="Pfam" id="PF13091">
    <property type="entry name" value="PLDc_2"/>
    <property type="match status" value="1"/>
</dbReference>
<dbReference type="PIRSF" id="PIRSF000850">
    <property type="entry name" value="Phospholipase_D_PSS"/>
    <property type="match status" value="1"/>
</dbReference>
<dbReference type="Gene3D" id="3.30.870.10">
    <property type="entry name" value="Endonuclease Chain A"/>
    <property type="match status" value="2"/>
</dbReference>
<keyword evidence="5 11" id="KW-0808">Transferase</keyword>
<keyword evidence="14" id="KW-1185">Reference proteome</keyword>
<dbReference type="EMBL" id="JAZGQO010000014">
    <property type="protein sequence ID" value="KAK6170908.1"/>
    <property type="molecule type" value="Genomic_DNA"/>
</dbReference>
<dbReference type="CDD" id="cd09137">
    <property type="entry name" value="PLDc_PGS1_euk_2"/>
    <property type="match status" value="1"/>
</dbReference>
<keyword evidence="9 11" id="KW-1208">Phospholipid metabolism</keyword>
<dbReference type="InterPro" id="IPR016270">
    <property type="entry name" value="PGS1"/>
</dbReference>
<dbReference type="CDD" id="cd09135">
    <property type="entry name" value="PLDc_PGS1_euk_1"/>
    <property type="match status" value="1"/>
</dbReference>
<evidence type="ECO:0000259" key="12">
    <source>
        <dbReference type="PROSITE" id="PS50035"/>
    </source>
</evidence>
<evidence type="ECO:0000256" key="1">
    <source>
        <dbReference type="ARBA" id="ARBA00003537"/>
    </source>
</evidence>
<dbReference type="AlphaFoldDB" id="A0AAN8P9U0"/>
<dbReference type="EC" id="2.7.8.5" evidence="11"/>
<comment type="caution">
    <text evidence="13">The sequence shown here is derived from an EMBL/GenBank/DDBJ whole genome shotgun (WGS) entry which is preliminary data.</text>
</comment>
<evidence type="ECO:0000256" key="10">
    <source>
        <dbReference type="ARBA" id="ARBA00048586"/>
    </source>
</evidence>
<evidence type="ECO:0000256" key="8">
    <source>
        <dbReference type="ARBA" id="ARBA00023209"/>
    </source>
</evidence>
<evidence type="ECO:0000256" key="9">
    <source>
        <dbReference type="ARBA" id="ARBA00023264"/>
    </source>
</evidence>
<evidence type="ECO:0000256" key="5">
    <source>
        <dbReference type="ARBA" id="ARBA00022679"/>
    </source>
</evidence>
<protein>
    <recommendedName>
        <fullName evidence="11">CDP-diacylglycerol--glycerol-3-phosphate 3-phosphatidyltransferase</fullName>
        <ecNumber evidence="11">2.7.8.5</ecNumber>
    </recommendedName>
</protein>
<keyword evidence="11" id="KW-0067">ATP-binding</keyword>
<keyword evidence="11" id="KW-0547">Nucleotide-binding</keyword>
<evidence type="ECO:0000313" key="14">
    <source>
        <dbReference type="Proteomes" id="UP001347796"/>
    </source>
</evidence>
<dbReference type="GO" id="GO:0005524">
    <property type="term" value="F:ATP binding"/>
    <property type="evidence" value="ECO:0007669"/>
    <property type="project" value="UniProtKB-KW"/>
</dbReference>
<reference evidence="13 14" key="1">
    <citation type="submission" date="2024-01" db="EMBL/GenBank/DDBJ databases">
        <title>The genome of the rayed Mediterranean limpet Patella caerulea (Linnaeus, 1758).</title>
        <authorList>
            <person name="Anh-Thu Weber A."/>
            <person name="Halstead-Nussloch G."/>
        </authorList>
    </citation>
    <scope>NUCLEOTIDE SEQUENCE [LARGE SCALE GENOMIC DNA]</scope>
    <source>
        <strain evidence="13">AATW-2023a</strain>
        <tissue evidence="13">Whole specimen</tissue>
    </source>
</reference>
<proteinExistence type="inferred from homology"/>
<accession>A0AAN8P9U0</accession>
<dbReference type="InterPro" id="IPR025202">
    <property type="entry name" value="PLD-like_dom"/>
</dbReference>
<dbReference type="GO" id="GO:0005739">
    <property type="term" value="C:mitochondrion"/>
    <property type="evidence" value="ECO:0007669"/>
    <property type="project" value="UniProtKB-SubCell"/>
</dbReference>
<dbReference type="PANTHER" id="PTHR12586:SF1">
    <property type="entry name" value="CDP-DIACYLGLYCEROL--GLYCEROL-3-PHOSPHATE 3-PHOSPHATIDYLTRANSFERASE, MITOCHONDRIAL"/>
    <property type="match status" value="1"/>
</dbReference>
<organism evidence="13 14">
    <name type="scientific">Patella caerulea</name>
    <name type="common">Rayed Mediterranean limpet</name>
    <dbReference type="NCBI Taxonomy" id="87958"/>
    <lineage>
        <taxon>Eukaryota</taxon>
        <taxon>Metazoa</taxon>
        <taxon>Spiralia</taxon>
        <taxon>Lophotrochozoa</taxon>
        <taxon>Mollusca</taxon>
        <taxon>Gastropoda</taxon>
        <taxon>Patellogastropoda</taxon>
        <taxon>Patelloidea</taxon>
        <taxon>Patellidae</taxon>
        <taxon>Patella</taxon>
    </lineage>
</organism>
<keyword evidence="7 11" id="KW-0443">Lipid metabolism</keyword>
<keyword evidence="6" id="KW-0677">Repeat</keyword>
<keyword evidence="4 11" id="KW-0444">Lipid biosynthesis</keyword>
<dbReference type="InterPro" id="IPR001736">
    <property type="entry name" value="PLipase_D/transphosphatidylase"/>
</dbReference>
<dbReference type="PROSITE" id="PS50035">
    <property type="entry name" value="PLD"/>
    <property type="match status" value="1"/>
</dbReference>
<comment type="pathway">
    <text evidence="2 11">Phospholipid metabolism; phosphatidylglycerol biosynthesis; phosphatidylglycerol from CDP-diacylglycerol: step 1/2.</text>
</comment>
<comment type="catalytic activity">
    <reaction evidence="10 11">
        <text>a CDP-1,2-diacyl-sn-glycerol + sn-glycerol 3-phosphate = a 1,2-diacyl-sn-glycero-3-phospho-(1'-sn-glycero-3'-phosphate) + CMP + H(+)</text>
        <dbReference type="Rhea" id="RHEA:12593"/>
        <dbReference type="ChEBI" id="CHEBI:15378"/>
        <dbReference type="ChEBI" id="CHEBI:57597"/>
        <dbReference type="ChEBI" id="CHEBI:58332"/>
        <dbReference type="ChEBI" id="CHEBI:60110"/>
        <dbReference type="ChEBI" id="CHEBI:60377"/>
        <dbReference type="EC" id="2.7.8.5"/>
    </reaction>
</comment>
<dbReference type="PANTHER" id="PTHR12586">
    <property type="entry name" value="CDP-DIACYLGLYCEROL--SERINE O-PHOSPHATIDYLTRANSFERASE"/>
    <property type="match status" value="1"/>
</dbReference>
<dbReference type="GO" id="GO:0032049">
    <property type="term" value="P:cardiolipin biosynthetic process"/>
    <property type="evidence" value="ECO:0007669"/>
    <property type="project" value="InterPro"/>
</dbReference>
<evidence type="ECO:0000256" key="6">
    <source>
        <dbReference type="ARBA" id="ARBA00022737"/>
    </source>
</evidence>
<comment type="subcellular location">
    <subcellularLocation>
        <location evidence="11">Mitochondrion</location>
    </subcellularLocation>
</comment>